<dbReference type="PANTHER" id="PTHR30023:SF0">
    <property type="entry name" value="PENICILLIN-SENSITIVE CARBOXYPEPTIDASE A"/>
    <property type="match status" value="1"/>
</dbReference>
<dbReference type="OrthoDB" id="9802627at2"/>
<dbReference type="Gene3D" id="3.50.80.20">
    <property type="entry name" value="D-Ala-D-Ala carboxypeptidase C, peptidase S13"/>
    <property type="match status" value="1"/>
</dbReference>
<keyword evidence="3" id="KW-0121">Carboxypeptidase</keyword>
<name>A0A5C8P4A7_9BURK</name>
<evidence type="ECO:0000256" key="2">
    <source>
        <dbReference type="ARBA" id="ARBA00022801"/>
    </source>
</evidence>
<dbReference type="RefSeq" id="WP_147702603.1">
    <property type="nucleotide sequence ID" value="NZ_VDUY01000001.1"/>
</dbReference>
<evidence type="ECO:0000313" key="3">
    <source>
        <dbReference type="EMBL" id="TXL68462.1"/>
    </source>
</evidence>
<accession>A0A5C8P4A7</accession>
<sequence length="490" mass="52390">MKASRSGRPASRRKSAFCAILAMVLFVLGVPGSPARAETGPPVADWLREAGIDTADVGIAIRRLDGVRGGPAWGLNADRPFNPASTLKLVTTWAALSILGPEFRWRTTLHLRGAIVDGVLEGDLILRGGGDPKLVVEDLTEWIARIRAAGLREIRGDLVIDDAIFEPVDDTQAPFDGDPSQPYNVLPSGALMNFKATRLVVRPEAAGARIELDPPLADVRIENRIRVQRGPCRHGVAGLRVRDEAGRGDAPPVIRVEGPYSAGCGEQGLFAAVLGHVEFARAFFAAAWRGSGGVWEGGARLERGAADGKPWIDWVSPRTLAEVVDDVNHFSNNVMARQLLLQVAAASGARPAGVREGGDAVRAWLRERGLDFPEMVLDNGAGLSRQARISPASLVSLLAQAAREPLGERFRASLPRVGETGTVRFRLVGQPVAGRAWIKSGSLAEVRSIAGYLEAASGRRYALAMFVNGPRAGASGAAQDRLLRWLHENG</sequence>
<reference evidence="3 4" key="1">
    <citation type="submission" date="2019-06" db="EMBL/GenBank/DDBJ databases">
        <title>Quisquiliibacterium sp. nov., isolated from a maize field.</title>
        <authorList>
            <person name="Lin S.-Y."/>
            <person name="Tsai C.-F."/>
            <person name="Young C.-C."/>
        </authorList>
    </citation>
    <scope>NUCLEOTIDE SEQUENCE [LARGE SCALE GENOMIC DNA]</scope>
    <source>
        <strain evidence="3 4">CC-CFT501</strain>
    </source>
</reference>
<gene>
    <name evidence="3" type="primary">dacB</name>
    <name evidence="3" type="ORF">FHP08_01910</name>
</gene>
<dbReference type="InterPro" id="IPR000667">
    <property type="entry name" value="Peptidase_S13"/>
</dbReference>
<comment type="caution">
    <text evidence="3">The sequence shown here is derived from an EMBL/GenBank/DDBJ whole genome shotgun (WGS) entry which is preliminary data.</text>
</comment>
<comment type="similarity">
    <text evidence="1">Belongs to the peptidase S13 family.</text>
</comment>
<keyword evidence="4" id="KW-1185">Reference proteome</keyword>
<evidence type="ECO:0000313" key="4">
    <source>
        <dbReference type="Proteomes" id="UP000321548"/>
    </source>
</evidence>
<dbReference type="GO" id="GO:0000270">
    <property type="term" value="P:peptidoglycan metabolic process"/>
    <property type="evidence" value="ECO:0007669"/>
    <property type="project" value="TreeGrafter"/>
</dbReference>
<keyword evidence="3" id="KW-0645">Protease</keyword>
<dbReference type="InterPro" id="IPR012338">
    <property type="entry name" value="Beta-lactam/transpept-like"/>
</dbReference>
<keyword evidence="2 3" id="KW-0378">Hydrolase</keyword>
<protein>
    <submittedName>
        <fullName evidence="3">D-alanyl-D-alanine carboxypeptidase/D-alanyl-D-alanine-endopeptidase</fullName>
        <ecNumber evidence="3">3.4.16.4</ecNumber>
    </submittedName>
</protein>
<dbReference type="EMBL" id="VDUY01000001">
    <property type="protein sequence ID" value="TXL68462.1"/>
    <property type="molecule type" value="Genomic_DNA"/>
</dbReference>
<dbReference type="PANTHER" id="PTHR30023">
    <property type="entry name" value="D-ALANYL-D-ALANINE CARBOXYPEPTIDASE"/>
    <property type="match status" value="1"/>
</dbReference>
<dbReference type="NCBIfam" id="TIGR00666">
    <property type="entry name" value="PBP4"/>
    <property type="match status" value="1"/>
</dbReference>
<evidence type="ECO:0000256" key="1">
    <source>
        <dbReference type="ARBA" id="ARBA00006096"/>
    </source>
</evidence>
<proteinExistence type="inferred from homology"/>
<dbReference type="GO" id="GO:0009002">
    <property type="term" value="F:serine-type D-Ala-D-Ala carboxypeptidase activity"/>
    <property type="evidence" value="ECO:0007669"/>
    <property type="project" value="UniProtKB-EC"/>
</dbReference>
<dbReference type="AlphaFoldDB" id="A0A5C8P4A7"/>
<dbReference type="PRINTS" id="PR00922">
    <property type="entry name" value="DADACBPTASE3"/>
</dbReference>
<dbReference type="GO" id="GO:0006508">
    <property type="term" value="P:proteolysis"/>
    <property type="evidence" value="ECO:0007669"/>
    <property type="project" value="InterPro"/>
</dbReference>
<dbReference type="Gene3D" id="3.40.710.10">
    <property type="entry name" value="DD-peptidase/beta-lactamase superfamily"/>
    <property type="match status" value="1"/>
</dbReference>
<dbReference type="Proteomes" id="UP000321548">
    <property type="component" value="Unassembled WGS sequence"/>
</dbReference>
<dbReference type="Pfam" id="PF02113">
    <property type="entry name" value="Peptidase_S13"/>
    <property type="match status" value="1"/>
</dbReference>
<organism evidence="3 4">
    <name type="scientific">Zeimonas arvi</name>
    <dbReference type="NCBI Taxonomy" id="2498847"/>
    <lineage>
        <taxon>Bacteria</taxon>
        <taxon>Pseudomonadati</taxon>
        <taxon>Pseudomonadota</taxon>
        <taxon>Betaproteobacteria</taxon>
        <taxon>Burkholderiales</taxon>
        <taxon>Burkholderiaceae</taxon>
        <taxon>Zeimonas</taxon>
    </lineage>
</organism>
<dbReference type="SUPFAM" id="SSF56601">
    <property type="entry name" value="beta-lactamase/transpeptidase-like"/>
    <property type="match status" value="1"/>
</dbReference>
<dbReference type="EC" id="3.4.16.4" evidence="3"/>